<dbReference type="GO" id="GO:0032259">
    <property type="term" value="P:methylation"/>
    <property type="evidence" value="ECO:0007669"/>
    <property type="project" value="UniProtKB-KW"/>
</dbReference>
<organism evidence="2 3">
    <name type="scientific">Alkalispirillum mobile</name>
    <dbReference type="NCBI Taxonomy" id="85925"/>
    <lineage>
        <taxon>Bacteria</taxon>
        <taxon>Pseudomonadati</taxon>
        <taxon>Pseudomonadota</taxon>
        <taxon>Gammaproteobacteria</taxon>
        <taxon>Chromatiales</taxon>
        <taxon>Ectothiorhodospiraceae</taxon>
        <taxon>Alkalispirillum</taxon>
    </lineage>
</organism>
<dbReference type="InterPro" id="IPR041698">
    <property type="entry name" value="Methyltransf_25"/>
</dbReference>
<accession>A0A498CFJ3</accession>
<name>A0A498CFJ3_9GAMM</name>
<reference evidence="2 3" key="1">
    <citation type="submission" date="2018-10" db="EMBL/GenBank/DDBJ databases">
        <title>Genomic Encyclopedia of Type Strains, Phase IV (KMG-IV): sequencing the most valuable type-strain genomes for metagenomic binning, comparative biology and taxonomic classification.</title>
        <authorList>
            <person name="Goeker M."/>
        </authorList>
    </citation>
    <scope>NUCLEOTIDE SEQUENCE [LARGE SCALE GENOMIC DNA]</scope>
    <source>
        <strain evidence="2 3">DSM 12769</strain>
    </source>
</reference>
<dbReference type="SUPFAM" id="SSF53335">
    <property type="entry name" value="S-adenosyl-L-methionine-dependent methyltransferases"/>
    <property type="match status" value="1"/>
</dbReference>
<comment type="caution">
    <text evidence="2">The sequence shown here is derived from an EMBL/GenBank/DDBJ whole genome shotgun (WGS) entry which is preliminary data.</text>
</comment>
<evidence type="ECO:0000313" key="2">
    <source>
        <dbReference type="EMBL" id="RLK51061.1"/>
    </source>
</evidence>
<dbReference type="CDD" id="cd02440">
    <property type="entry name" value="AdoMet_MTases"/>
    <property type="match status" value="1"/>
</dbReference>
<dbReference type="Gene3D" id="3.40.50.150">
    <property type="entry name" value="Vaccinia Virus protein VP39"/>
    <property type="match status" value="1"/>
</dbReference>
<dbReference type="InterPro" id="IPR029063">
    <property type="entry name" value="SAM-dependent_MTases_sf"/>
</dbReference>
<gene>
    <name evidence="2" type="ORF">DFR31_0975</name>
</gene>
<dbReference type="Pfam" id="PF13649">
    <property type="entry name" value="Methyltransf_25"/>
    <property type="match status" value="1"/>
</dbReference>
<evidence type="ECO:0000259" key="1">
    <source>
        <dbReference type="Pfam" id="PF13649"/>
    </source>
</evidence>
<sequence length="194" mass="21266">MASGQGDARRAGWDNRYREAEAGSAAAVLADNTHLLPARGLALDLACGLGSNAMLLAGAGLETEAWDYSPVALERLGERARRQGLNITPRERDVEQAPPEPHSFDVIVVANFLHRPTAPDLVRALRPGGVLFYQTWSRARVSDAGPSNPDFRLAEGELLTLFADLQPLLYREESDQGDTRRGLRDIAQLIARRR</sequence>
<keyword evidence="2" id="KW-0489">Methyltransferase</keyword>
<dbReference type="Proteomes" id="UP000275461">
    <property type="component" value="Unassembled WGS sequence"/>
</dbReference>
<dbReference type="GO" id="GO:0008168">
    <property type="term" value="F:methyltransferase activity"/>
    <property type="evidence" value="ECO:0007669"/>
    <property type="project" value="UniProtKB-KW"/>
</dbReference>
<dbReference type="AlphaFoldDB" id="A0A498CFJ3"/>
<dbReference type="RefSeq" id="WP_121441502.1">
    <property type="nucleotide sequence ID" value="NZ_RCDA01000001.1"/>
</dbReference>
<dbReference type="EMBL" id="RCDA01000001">
    <property type="protein sequence ID" value="RLK51061.1"/>
    <property type="molecule type" value="Genomic_DNA"/>
</dbReference>
<feature type="domain" description="Methyltransferase" evidence="1">
    <location>
        <begin position="43"/>
        <end position="129"/>
    </location>
</feature>
<keyword evidence="2" id="KW-0808">Transferase</keyword>
<dbReference type="OrthoDB" id="9804312at2"/>
<protein>
    <submittedName>
        <fullName evidence="2">Methyltransferase family protein</fullName>
    </submittedName>
</protein>
<proteinExistence type="predicted"/>
<keyword evidence="3" id="KW-1185">Reference proteome</keyword>
<evidence type="ECO:0000313" key="3">
    <source>
        <dbReference type="Proteomes" id="UP000275461"/>
    </source>
</evidence>